<gene>
    <name evidence="2" type="ORF">OCBIM_22018826mg</name>
</gene>
<feature type="transmembrane region" description="Helical" evidence="1">
    <location>
        <begin position="12"/>
        <end position="32"/>
    </location>
</feature>
<sequence length="52" mass="6196">MTNWFCERVWGGCGQVMIILFLYLLDIFFPFMEYVCTPNYYIHSESKGEATM</sequence>
<organism evidence="2">
    <name type="scientific">Octopus bimaculoides</name>
    <name type="common">California two-spotted octopus</name>
    <dbReference type="NCBI Taxonomy" id="37653"/>
    <lineage>
        <taxon>Eukaryota</taxon>
        <taxon>Metazoa</taxon>
        <taxon>Spiralia</taxon>
        <taxon>Lophotrochozoa</taxon>
        <taxon>Mollusca</taxon>
        <taxon>Cephalopoda</taxon>
        <taxon>Coleoidea</taxon>
        <taxon>Octopodiformes</taxon>
        <taxon>Octopoda</taxon>
        <taxon>Incirrata</taxon>
        <taxon>Octopodidae</taxon>
        <taxon>Octopus</taxon>
    </lineage>
</organism>
<evidence type="ECO:0000313" key="2">
    <source>
        <dbReference type="EMBL" id="KOF63540.1"/>
    </source>
</evidence>
<proteinExistence type="predicted"/>
<accession>A0A0L8FJ87</accession>
<dbReference type="EMBL" id="KQ430889">
    <property type="protein sequence ID" value="KOF63540.1"/>
    <property type="molecule type" value="Genomic_DNA"/>
</dbReference>
<dbReference type="AlphaFoldDB" id="A0A0L8FJ87"/>
<name>A0A0L8FJ87_OCTBM</name>
<reference evidence="2" key="1">
    <citation type="submission" date="2015-07" db="EMBL/GenBank/DDBJ databases">
        <title>MeaNS - Measles Nucleotide Surveillance Program.</title>
        <authorList>
            <person name="Tran T."/>
            <person name="Druce J."/>
        </authorList>
    </citation>
    <scope>NUCLEOTIDE SEQUENCE</scope>
    <source>
        <strain evidence="2">UCB-OBI-ISO-001</strain>
        <tissue evidence="2">Gonad</tissue>
    </source>
</reference>
<keyword evidence="1" id="KW-0812">Transmembrane</keyword>
<protein>
    <submittedName>
        <fullName evidence="2">Uncharacterized protein</fullName>
    </submittedName>
</protein>
<keyword evidence="1" id="KW-1133">Transmembrane helix</keyword>
<keyword evidence="1" id="KW-0472">Membrane</keyword>
<evidence type="ECO:0000256" key="1">
    <source>
        <dbReference type="SAM" id="Phobius"/>
    </source>
</evidence>